<dbReference type="EMBL" id="CAJPEV010007420">
    <property type="protein sequence ID" value="CAG0904747.1"/>
    <property type="molecule type" value="Genomic_DNA"/>
</dbReference>
<feature type="compositionally biased region" description="Polar residues" evidence="1">
    <location>
        <begin position="45"/>
        <end position="62"/>
    </location>
</feature>
<accession>A0A7R9FSX5</accession>
<evidence type="ECO:0000313" key="2">
    <source>
        <dbReference type="EMBL" id="CAD7254005.1"/>
    </source>
</evidence>
<feature type="region of interest" description="Disordered" evidence="1">
    <location>
        <begin position="1"/>
        <end position="62"/>
    </location>
</feature>
<feature type="non-terminal residue" evidence="2">
    <location>
        <position position="1"/>
    </location>
</feature>
<name>A0A7R9FSX5_9CRUS</name>
<sequence length="161" mass="18149">MPSSTNSGLERNKNNLQVIASQHYKSGPPVPKRLGDESDEDKVETTTQEEWVTSRKVQVQTTKQVETRVQRQVVLEDGKVVDDTGPHVTTNTTADVVTTETEDQEHRKMGDDPPEGDWVAIPGSKVVSEKTERKTNTREEKEDFLETEKEEHLGDVAHNVR</sequence>
<dbReference type="AlphaFoldDB" id="A0A7R9FSX5"/>
<proteinExistence type="predicted"/>
<evidence type="ECO:0000313" key="3">
    <source>
        <dbReference type="Proteomes" id="UP000677054"/>
    </source>
</evidence>
<keyword evidence="3" id="KW-1185">Reference proteome</keyword>
<organism evidence="2">
    <name type="scientific">Darwinula stevensoni</name>
    <dbReference type="NCBI Taxonomy" id="69355"/>
    <lineage>
        <taxon>Eukaryota</taxon>
        <taxon>Metazoa</taxon>
        <taxon>Ecdysozoa</taxon>
        <taxon>Arthropoda</taxon>
        <taxon>Crustacea</taxon>
        <taxon>Oligostraca</taxon>
        <taxon>Ostracoda</taxon>
        <taxon>Podocopa</taxon>
        <taxon>Podocopida</taxon>
        <taxon>Darwinulocopina</taxon>
        <taxon>Darwinuloidea</taxon>
        <taxon>Darwinulidae</taxon>
        <taxon>Darwinula</taxon>
    </lineage>
</organism>
<protein>
    <submittedName>
        <fullName evidence="2">Uncharacterized protein</fullName>
    </submittedName>
</protein>
<evidence type="ECO:0000256" key="1">
    <source>
        <dbReference type="SAM" id="MobiDB-lite"/>
    </source>
</evidence>
<feature type="region of interest" description="Disordered" evidence="1">
    <location>
        <begin position="98"/>
        <end position="161"/>
    </location>
</feature>
<dbReference type="Proteomes" id="UP000677054">
    <property type="component" value="Unassembled WGS sequence"/>
</dbReference>
<gene>
    <name evidence="2" type="ORF">DSTB1V02_LOCUS13751</name>
</gene>
<feature type="compositionally biased region" description="Polar residues" evidence="1">
    <location>
        <begin position="1"/>
        <end position="24"/>
    </location>
</feature>
<reference evidence="2" key="1">
    <citation type="submission" date="2020-11" db="EMBL/GenBank/DDBJ databases">
        <authorList>
            <person name="Tran Van P."/>
        </authorList>
    </citation>
    <scope>NUCLEOTIDE SEQUENCE</scope>
</reference>
<dbReference type="OrthoDB" id="6605262at2759"/>
<feature type="compositionally biased region" description="Basic and acidic residues" evidence="1">
    <location>
        <begin position="127"/>
        <end position="155"/>
    </location>
</feature>
<dbReference type="EMBL" id="LR906937">
    <property type="protein sequence ID" value="CAD7254005.1"/>
    <property type="molecule type" value="Genomic_DNA"/>
</dbReference>